<dbReference type="EMBL" id="CYSE01000014">
    <property type="protein sequence ID" value="CUH82478.1"/>
    <property type="molecule type" value="Genomic_DNA"/>
</dbReference>
<keyword evidence="1" id="KW-1133">Transmembrane helix</keyword>
<dbReference type="Proteomes" id="UP000054935">
    <property type="component" value="Unassembled WGS sequence"/>
</dbReference>
<reference evidence="2 3" key="1">
    <citation type="submission" date="2015-09" db="EMBL/GenBank/DDBJ databases">
        <authorList>
            <consortium name="Swine Surveillance"/>
        </authorList>
    </citation>
    <scope>NUCLEOTIDE SEQUENCE [LARGE SCALE GENOMIC DNA]</scope>
    <source>
        <strain evidence="2 3">CECT 7648</strain>
    </source>
</reference>
<evidence type="ECO:0000313" key="3">
    <source>
        <dbReference type="Proteomes" id="UP000054935"/>
    </source>
</evidence>
<evidence type="ECO:0000256" key="1">
    <source>
        <dbReference type="SAM" id="Phobius"/>
    </source>
</evidence>
<sequence>MTTGKPNRLAEKLNADLETIRSDHAALMASQLESFRSDFSSIATSALHTIETDIRFFLSDSRSELERRSETIRRWLTISPWVIVAMVSSWIATVLIASWFWTGLFTRSEMTRLGLTRIEQAGQTWVTLDPDRTELKTCTMAGTLVICIEIKEP</sequence>
<keyword evidence="3" id="KW-1185">Reference proteome</keyword>
<name>A0A0P1H261_9RHOB</name>
<keyword evidence="1" id="KW-0472">Membrane</keyword>
<feature type="transmembrane region" description="Helical" evidence="1">
    <location>
        <begin position="75"/>
        <end position="101"/>
    </location>
</feature>
<protein>
    <submittedName>
        <fullName evidence="2">Uncharacterized protein</fullName>
    </submittedName>
</protein>
<evidence type="ECO:0000313" key="2">
    <source>
        <dbReference type="EMBL" id="CUH82478.1"/>
    </source>
</evidence>
<dbReference type="AlphaFoldDB" id="A0A0P1H261"/>
<keyword evidence="1" id="KW-0812">Transmembrane</keyword>
<gene>
    <name evidence="2" type="ORF">TRN7648_04019</name>
</gene>
<proteinExistence type="predicted"/>
<accession>A0A0P1H261</accession>
<organism evidence="2 3">
    <name type="scientific">Tropicibacter naphthalenivorans</name>
    <dbReference type="NCBI Taxonomy" id="441103"/>
    <lineage>
        <taxon>Bacteria</taxon>
        <taxon>Pseudomonadati</taxon>
        <taxon>Pseudomonadota</taxon>
        <taxon>Alphaproteobacteria</taxon>
        <taxon>Rhodobacterales</taxon>
        <taxon>Roseobacteraceae</taxon>
        <taxon>Tropicibacter</taxon>
    </lineage>
</organism>